<dbReference type="Proteomes" id="UP000031565">
    <property type="component" value="Unassembled WGS sequence"/>
</dbReference>
<protein>
    <submittedName>
        <fullName evidence="1">Uncharacterized protein</fullName>
    </submittedName>
</protein>
<dbReference type="EMBL" id="JTLV02000001">
    <property type="protein sequence ID" value="PQM30847.1"/>
    <property type="molecule type" value="Genomic_DNA"/>
</dbReference>
<reference evidence="1 2" key="1">
    <citation type="journal article" date="2015" name="MBio">
        <title>Genome sequence of the Drosophila melanogaster male-killing Spiroplasma strain MSRO endosymbiont.</title>
        <authorList>
            <person name="Paredes J.C."/>
            <person name="Herren J.K."/>
            <person name="Schupfer F."/>
            <person name="Marin R."/>
            <person name="Claverol S."/>
            <person name="Kuo C.H."/>
            <person name="Lemaitre B."/>
            <person name="Beven L."/>
        </authorList>
    </citation>
    <scope>NUCLEOTIDE SEQUENCE [LARGE SCALE GENOMIC DNA]</scope>
    <source>
        <strain evidence="1 2">MSRO</strain>
    </source>
</reference>
<comment type="caution">
    <text evidence="1">The sequence shown here is derived from an EMBL/GenBank/DDBJ whole genome shotgun (WGS) entry which is preliminary data.</text>
</comment>
<name>A0A2P6FBK4_9MOLU</name>
<keyword evidence="2" id="KW-1185">Reference proteome</keyword>
<accession>A0A2P6FBK4</accession>
<dbReference type="STRING" id="2138.SMSRO_v1c06080"/>
<gene>
    <name evidence="1" type="ORF">SMSRO_SF006390</name>
</gene>
<evidence type="ECO:0000313" key="1">
    <source>
        <dbReference type="EMBL" id="PQM30847.1"/>
    </source>
</evidence>
<evidence type="ECO:0000313" key="2">
    <source>
        <dbReference type="Proteomes" id="UP000031565"/>
    </source>
</evidence>
<organism evidence="1 2">
    <name type="scientific">Spiroplasma poulsonii</name>
    <dbReference type="NCBI Taxonomy" id="2138"/>
    <lineage>
        <taxon>Bacteria</taxon>
        <taxon>Bacillati</taxon>
        <taxon>Mycoplasmatota</taxon>
        <taxon>Mollicutes</taxon>
        <taxon>Entomoplasmatales</taxon>
        <taxon>Spiroplasmataceae</taxon>
        <taxon>Spiroplasma</taxon>
    </lineage>
</organism>
<sequence length="78" mass="9222">MYYDQQSYTARSINYQEFNLVANVKDVIENIKYDDSEQAIDLRLTNKIDDIKSSLKSYLLENLNNRLLAIPFFIKILL</sequence>
<dbReference type="AlphaFoldDB" id="A0A2P6FBK4"/>
<proteinExistence type="predicted"/>